<dbReference type="Gene3D" id="3.30.70.1230">
    <property type="entry name" value="Nucleotide cyclase"/>
    <property type="match status" value="1"/>
</dbReference>
<dbReference type="GO" id="GO:0004383">
    <property type="term" value="F:guanylate cyclase activity"/>
    <property type="evidence" value="ECO:0007669"/>
    <property type="project" value="UniProtKB-EC"/>
</dbReference>
<evidence type="ECO:0000256" key="8">
    <source>
        <dbReference type="ARBA" id="ARBA00023136"/>
    </source>
</evidence>
<evidence type="ECO:0000256" key="7">
    <source>
        <dbReference type="ARBA" id="ARBA00022989"/>
    </source>
</evidence>
<keyword evidence="10" id="KW-0325">Glycoprotein</keyword>
<dbReference type="GO" id="GO:0007635">
    <property type="term" value="P:chemosensory behavior"/>
    <property type="evidence" value="ECO:0007669"/>
    <property type="project" value="UniProtKB-ARBA"/>
</dbReference>
<evidence type="ECO:0000256" key="14">
    <source>
        <dbReference type="RuleBase" id="RU003431"/>
    </source>
</evidence>
<evidence type="ECO:0000313" key="19">
    <source>
        <dbReference type="Proteomes" id="UP000887566"/>
    </source>
</evidence>
<dbReference type="PROSITE" id="PS50125">
    <property type="entry name" value="GUANYLATE_CYCLASE_2"/>
    <property type="match status" value="1"/>
</dbReference>
<evidence type="ECO:0000256" key="4">
    <source>
        <dbReference type="ARBA" id="ARBA00022692"/>
    </source>
</evidence>
<dbReference type="SUPFAM" id="SSF53822">
    <property type="entry name" value="Periplasmic binding protein-like I"/>
    <property type="match status" value="1"/>
</dbReference>
<evidence type="ECO:0000256" key="15">
    <source>
        <dbReference type="SAM" id="Phobius"/>
    </source>
</evidence>
<organism evidence="19 20">
    <name type="scientific">Plectus sambesii</name>
    <dbReference type="NCBI Taxonomy" id="2011161"/>
    <lineage>
        <taxon>Eukaryota</taxon>
        <taxon>Metazoa</taxon>
        <taxon>Ecdysozoa</taxon>
        <taxon>Nematoda</taxon>
        <taxon>Chromadorea</taxon>
        <taxon>Plectida</taxon>
        <taxon>Plectina</taxon>
        <taxon>Plectoidea</taxon>
        <taxon>Plectidae</taxon>
        <taxon>Plectus</taxon>
    </lineage>
</organism>
<evidence type="ECO:0000256" key="1">
    <source>
        <dbReference type="ARBA" id="ARBA00001436"/>
    </source>
</evidence>
<dbReference type="GO" id="GO:0005524">
    <property type="term" value="F:ATP binding"/>
    <property type="evidence" value="ECO:0007669"/>
    <property type="project" value="InterPro"/>
</dbReference>
<evidence type="ECO:0000256" key="16">
    <source>
        <dbReference type="SAM" id="SignalP"/>
    </source>
</evidence>
<keyword evidence="11 13" id="KW-0456">Lyase</keyword>
<keyword evidence="5 16" id="KW-0732">Signal</keyword>
<dbReference type="GO" id="GO:0004016">
    <property type="term" value="F:adenylate cyclase activity"/>
    <property type="evidence" value="ECO:0007669"/>
    <property type="project" value="TreeGrafter"/>
</dbReference>
<evidence type="ECO:0000256" key="11">
    <source>
        <dbReference type="ARBA" id="ARBA00023239"/>
    </source>
</evidence>
<dbReference type="FunFam" id="3.30.70.1230:FF:000023">
    <property type="entry name" value="Guanylate cyclase"/>
    <property type="match status" value="1"/>
</dbReference>
<evidence type="ECO:0000256" key="5">
    <source>
        <dbReference type="ARBA" id="ARBA00022729"/>
    </source>
</evidence>
<dbReference type="SUPFAM" id="SSF56112">
    <property type="entry name" value="Protein kinase-like (PK-like)"/>
    <property type="match status" value="1"/>
</dbReference>
<keyword evidence="6" id="KW-0547">Nucleotide-binding</keyword>
<comment type="subcellular location">
    <subcellularLocation>
        <location evidence="2">Membrane</location>
        <topology evidence="2">Single-pass type I membrane protein</topology>
    </subcellularLocation>
</comment>
<name>A0A914VG35_9BILA</name>
<dbReference type="SUPFAM" id="SSF55073">
    <property type="entry name" value="Nucleotide cyclase"/>
    <property type="match status" value="1"/>
</dbReference>
<dbReference type="Pfam" id="PF07714">
    <property type="entry name" value="PK_Tyr_Ser-Thr"/>
    <property type="match status" value="1"/>
</dbReference>
<dbReference type="PANTHER" id="PTHR11920:SF501">
    <property type="entry name" value="GUANYLATE CYCLASE 32E"/>
    <property type="match status" value="1"/>
</dbReference>
<dbReference type="Pfam" id="PF00211">
    <property type="entry name" value="Guanylate_cyc"/>
    <property type="match status" value="1"/>
</dbReference>
<feature type="domain" description="Guanylate cyclase" evidence="18">
    <location>
        <begin position="778"/>
        <end position="908"/>
    </location>
</feature>
<dbReference type="GO" id="GO:0006935">
    <property type="term" value="P:chemotaxis"/>
    <property type="evidence" value="ECO:0007669"/>
    <property type="project" value="UniProtKB-ARBA"/>
</dbReference>
<dbReference type="InterPro" id="IPR011009">
    <property type="entry name" value="Kinase-like_dom_sf"/>
</dbReference>
<dbReference type="InterPro" id="IPR029787">
    <property type="entry name" value="Nucleotide_cyclase"/>
</dbReference>
<dbReference type="InterPro" id="IPR000719">
    <property type="entry name" value="Prot_kinase_dom"/>
</dbReference>
<keyword evidence="4 15" id="KW-0812">Transmembrane</keyword>
<dbReference type="InterPro" id="IPR001828">
    <property type="entry name" value="ANF_lig-bd_rcpt"/>
</dbReference>
<dbReference type="GO" id="GO:0001653">
    <property type="term" value="F:peptide receptor activity"/>
    <property type="evidence" value="ECO:0007669"/>
    <property type="project" value="TreeGrafter"/>
</dbReference>
<evidence type="ECO:0000259" key="18">
    <source>
        <dbReference type="PROSITE" id="PS50125"/>
    </source>
</evidence>
<dbReference type="Gene3D" id="3.40.50.2300">
    <property type="match status" value="2"/>
</dbReference>
<evidence type="ECO:0000256" key="12">
    <source>
        <dbReference type="ARBA" id="ARBA00023293"/>
    </source>
</evidence>
<dbReference type="PANTHER" id="PTHR11920">
    <property type="entry name" value="GUANYLYL CYCLASE"/>
    <property type="match status" value="1"/>
</dbReference>
<evidence type="ECO:0000256" key="10">
    <source>
        <dbReference type="ARBA" id="ARBA00023180"/>
    </source>
</evidence>
<dbReference type="InterPro" id="IPR001245">
    <property type="entry name" value="Ser-Thr/Tyr_kinase_cat_dom"/>
</dbReference>
<dbReference type="InterPro" id="IPR018297">
    <property type="entry name" value="A/G_cyclase_CS"/>
</dbReference>
<evidence type="ECO:0000259" key="17">
    <source>
        <dbReference type="PROSITE" id="PS50011"/>
    </source>
</evidence>
<evidence type="ECO:0000256" key="3">
    <source>
        <dbReference type="ARBA" id="ARBA00012202"/>
    </source>
</evidence>
<keyword evidence="7 15" id="KW-1133">Transmembrane helix</keyword>
<dbReference type="EC" id="4.6.1.2" evidence="3 14"/>
<dbReference type="PROSITE" id="PS50011">
    <property type="entry name" value="PROTEIN_KINASE_DOM"/>
    <property type="match status" value="1"/>
</dbReference>
<evidence type="ECO:0000256" key="13">
    <source>
        <dbReference type="RuleBase" id="RU000405"/>
    </source>
</evidence>
<sequence>MRLAVSFAMITFAVRSFCLLQQPADRRTIKIGFLMASDPAHRPTVGYTTTASAVMIAIRRINEEHLLDNIDWDFVWLFPQCSEALTTGMAVDLVRDYDVDVMMGLPCGKSGLNGGSMATFSNIPVASFASTWSDFSDKSRFPTFARSIPSVAQTARAIIKLLNFFGWDQIAVVYTDDRDRRKCYNLNNEIQDQNAVNSGKSLKFNYINGIVQNVTDEALLGFLEKTSTLARIILACFDSDTDKRRFMLHAYDNNMIGNEYVYIFPEHAPRASISGNVRIMANGDRLQNFRFESFDANGTRLHFGILRSSEDNLKMLEFNEPYTSASMWATRGGREPLDVPICGFFGNSCPVSFMEQNGAIVIPVSVVFVLLVLLLIAAVVYNIYGRILRKRLENSLWQIENDELVQIDAAQSINSSEQSVKTTSTTHSIPSVFRKKVAKNSRYNFCYRRRELVAVRKHKTHVQFTPEDEAEFRAMRSMTHDNVNQFHGLSRDLTGNMSVWKALPRGSLRDILEKDSISFDWFFKFSLIRDIFEVGWKWSPFLNKQFKGMEYLHHSILRVHGRLTSKSCLVNDRWQVRLSDYGLSTIRNYEKLPARDMLWTAPELYDKQPLLKPTTASDVYSFGILCSELVTEMEAFAVHKNEQNMTDDDVVYRVLKGERPPFRPLINLPANTDGNPTIVNLIRDCWSENPEDRPSMKMIRTVFKGMKQGKSASLMDHVLSLMEKYAGSLEQEVADRTKALLEEQKKSDILLYRMLPRQVADKLKAGQSIPPESFEQVTIMFSDIVSFTKLASESTPLQVVNMLNELCTIFDGIIDEHDVYKVETIGDGYLCVSGLPNRNGTAHVSQIADMCLAFHRSVASFKIPHLPGEKVQLRIGMHTGSVVAGVIGLTMPRYCLFGDSVNTASRMESHGKAGMIHITPESNEYLVNEYETESRGESIIKGKGVMETFWLKSKKANFNERQKSAL</sequence>
<keyword evidence="9" id="KW-0675">Receptor</keyword>
<evidence type="ECO:0000313" key="20">
    <source>
        <dbReference type="WBParaSite" id="PSAMB.scaffold191size67130.g3134.t1"/>
    </source>
</evidence>
<evidence type="ECO:0000256" key="6">
    <source>
        <dbReference type="ARBA" id="ARBA00022741"/>
    </source>
</evidence>
<evidence type="ECO:0000256" key="9">
    <source>
        <dbReference type="ARBA" id="ARBA00023170"/>
    </source>
</evidence>
<dbReference type="InterPro" id="IPR001054">
    <property type="entry name" value="A/G_cyclase"/>
</dbReference>
<dbReference type="InterPro" id="IPR028082">
    <property type="entry name" value="Peripla_BP_I"/>
</dbReference>
<dbReference type="CDD" id="cd06352">
    <property type="entry name" value="PBP1_NPR_GC-like"/>
    <property type="match status" value="1"/>
</dbReference>
<dbReference type="GO" id="GO:0005886">
    <property type="term" value="C:plasma membrane"/>
    <property type="evidence" value="ECO:0007669"/>
    <property type="project" value="TreeGrafter"/>
</dbReference>
<dbReference type="SMART" id="SM00044">
    <property type="entry name" value="CYCc"/>
    <property type="match status" value="1"/>
</dbReference>
<dbReference type="GO" id="GO:0004672">
    <property type="term" value="F:protein kinase activity"/>
    <property type="evidence" value="ECO:0007669"/>
    <property type="project" value="InterPro"/>
</dbReference>
<dbReference type="GO" id="GO:0035556">
    <property type="term" value="P:intracellular signal transduction"/>
    <property type="evidence" value="ECO:0007669"/>
    <property type="project" value="InterPro"/>
</dbReference>
<dbReference type="WBParaSite" id="PSAMB.scaffold191size67130.g3134.t1">
    <property type="protein sequence ID" value="PSAMB.scaffold191size67130.g3134.t1"/>
    <property type="gene ID" value="PSAMB.scaffold191size67130.g3134"/>
</dbReference>
<keyword evidence="12 14" id="KW-0141">cGMP biosynthesis</keyword>
<accession>A0A914VG35</accession>
<feature type="transmembrane region" description="Helical" evidence="15">
    <location>
        <begin position="360"/>
        <end position="384"/>
    </location>
</feature>
<comment type="similarity">
    <text evidence="13">Belongs to the adenylyl cyclase class-4/guanylyl cyclase family.</text>
</comment>
<dbReference type="Gene3D" id="1.10.510.10">
    <property type="entry name" value="Transferase(Phosphotransferase) domain 1"/>
    <property type="match status" value="1"/>
</dbReference>
<protein>
    <recommendedName>
        <fullName evidence="3 14">Guanylate cyclase</fullName>
        <ecNumber evidence="3 14">4.6.1.2</ecNumber>
    </recommendedName>
</protein>
<reference evidence="20" key="1">
    <citation type="submission" date="2022-11" db="UniProtKB">
        <authorList>
            <consortium name="WormBaseParasite"/>
        </authorList>
    </citation>
    <scope>IDENTIFICATION</scope>
</reference>
<dbReference type="Gene3D" id="6.10.250.780">
    <property type="match status" value="1"/>
</dbReference>
<dbReference type="Pfam" id="PF01094">
    <property type="entry name" value="ANF_receptor"/>
    <property type="match status" value="1"/>
</dbReference>
<dbReference type="CDD" id="cd07302">
    <property type="entry name" value="CHD"/>
    <property type="match status" value="1"/>
</dbReference>
<proteinExistence type="inferred from homology"/>
<dbReference type="PROSITE" id="PS00452">
    <property type="entry name" value="GUANYLATE_CYCLASE_1"/>
    <property type="match status" value="1"/>
</dbReference>
<comment type="catalytic activity">
    <reaction evidence="1 14">
        <text>GTP = 3',5'-cyclic GMP + diphosphate</text>
        <dbReference type="Rhea" id="RHEA:13665"/>
        <dbReference type="ChEBI" id="CHEBI:33019"/>
        <dbReference type="ChEBI" id="CHEBI:37565"/>
        <dbReference type="ChEBI" id="CHEBI:57746"/>
        <dbReference type="EC" id="4.6.1.2"/>
    </reaction>
</comment>
<feature type="signal peptide" evidence="16">
    <location>
        <begin position="1"/>
        <end position="16"/>
    </location>
</feature>
<dbReference type="InterPro" id="IPR050401">
    <property type="entry name" value="Cyclic_nucleotide_synthase"/>
</dbReference>
<dbReference type="GO" id="GO:0007168">
    <property type="term" value="P:receptor guanylyl cyclase signaling pathway"/>
    <property type="evidence" value="ECO:0007669"/>
    <property type="project" value="TreeGrafter"/>
</dbReference>
<keyword evidence="19" id="KW-1185">Reference proteome</keyword>
<keyword evidence="8 15" id="KW-0472">Membrane</keyword>
<evidence type="ECO:0000256" key="2">
    <source>
        <dbReference type="ARBA" id="ARBA00004479"/>
    </source>
</evidence>
<feature type="chain" id="PRO_5037815531" description="Guanylate cyclase" evidence="16">
    <location>
        <begin position="17"/>
        <end position="966"/>
    </location>
</feature>
<dbReference type="AlphaFoldDB" id="A0A914VG35"/>
<feature type="domain" description="Protein kinase" evidence="17">
    <location>
        <begin position="373"/>
        <end position="703"/>
    </location>
</feature>
<dbReference type="Proteomes" id="UP000887566">
    <property type="component" value="Unplaced"/>
</dbReference>